<sequence>MKHGEKNPYYNNLRSFRLDLITGLESIEHQKFPEKRFASKSYSEPGKLKFRKHTVSEKDRDFKMLATFQPHASPEDVLIVVPQRNLTERDGCALTVMSDYA</sequence>
<organism evidence="1 3">
    <name type="scientific">Trichonephila inaurata madagascariensis</name>
    <dbReference type="NCBI Taxonomy" id="2747483"/>
    <lineage>
        <taxon>Eukaryota</taxon>
        <taxon>Metazoa</taxon>
        <taxon>Ecdysozoa</taxon>
        <taxon>Arthropoda</taxon>
        <taxon>Chelicerata</taxon>
        <taxon>Arachnida</taxon>
        <taxon>Araneae</taxon>
        <taxon>Araneomorphae</taxon>
        <taxon>Entelegynae</taxon>
        <taxon>Araneoidea</taxon>
        <taxon>Nephilidae</taxon>
        <taxon>Trichonephila</taxon>
        <taxon>Trichonephila inaurata</taxon>
    </lineage>
</organism>
<reference evidence="1" key="1">
    <citation type="submission" date="2020-08" db="EMBL/GenBank/DDBJ databases">
        <title>Multicomponent nature underlies the extraordinary mechanical properties of spider dragline silk.</title>
        <authorList>
            <person name="Kono N."/>
            <person name="Nakamura H."/>
            <person name="Mori M."/>
            <person name="Yoshida Y."/>
            <person name="Ohtoshi R."/>
            <person name="Malay A.D."/>
            <person name="Moran D.A.P."/>
            <person name="Tomita M."/>
            <person name="Numata K."/>
            <person name="Arakawa K."/>
        </authorList>
    </citation>
    <scope>NUCLEOTIDE SEQUENCE</scope>
</reference>
<keyword evidence="3" id="KW-1185">Reference proteome</keyword>
<gene>
    <name evidence="2" type="ORF">TNIN_119141</name>
    <name evidence="1" type="ORF">TNIN_276781</name>
</gene>
<dbReference type="EMBL" id="BMAV01001185">
    <property type="protein sequence ID" value="GFY39056.1"/>
    <property type="molecule type" value="Genomic_DNA"/>
</dbReference>
<comment type="caution">
    <text evidence="1">The sequence shown here is derived from an EMBL/GenBank/DDBJ whole genome shotgun (WGS) entry which is preliminary data.</text>
</comment>
<accession>A0A8X6WSN2</accession>
<evidence type="ECO:0000313" key="3">
    <source>
        <dbReference type="Proteomes" id="UP000886998"/>
    </source>
</evidence>
<dbReference type="AlphaFoldDB" id="A0A8X6WSN2"/>
<dbReference type="Proteomes" id="UP000886998">
    <property type="component" value="Unassembled WGS sequence"/>
</dbReference>
<proteinExistence type="predicted"/>
<evidence type="ECO:0000313" key="1">
    <source>
        <dbReference type="EMBL" id="GFY39056.1"/>
    </source>
</evidence>
<dbReference type="OrthoDB" id="6609151at2759"/>
<name>A0A8X6WSN2_9ARAC</name>
<evidence type="ECO:0000313" key="2">
    <source>
        <dbReference type="EMBL" id="GFY40726.1"/>
    </source>
</evidence>
<dbReference type="EMBL" id="BMAV01002065">
    <property type="protein sequence ID" value="GFY40726.1"/>
    <property type="molecule type" value="Genomic_DNA"/>
</dbReference>
<protein>
    <submittedName>
        <fullName evidence="1">Uncharacterized protein</fullName>
    </submittedName>
</protein>